<reference evidence="5 6" key="1">
    <citation type="journal article" date="2020" name="IScience">
        <title>Genome Sequencing of the Endangered Kingdonia uniflora (Circaeasteraceae, Ranunculales) Reveals Potential Mechanisms of Evolutionary Specialization.</title>
        <authorList>
            <person name="Sun Y."/>
            <person name="Deng T."/>
            <person name="Zhang A."/>
            <person name="Moore M.J."/>
            <person name="Landis J.B."/>
            <person name="Lin N."/>
            <person name="Zhang H."/>
            <person name="Zhang X."/>
            <person name="Huang J."/>
            <person name="Zhang X."/>
            <person name="Sun H."/>
            <person name="Wang H."/>
        </authorList>
    </citation>
    <scope>NUCLEOTIDE SEQUENCE [LARGE SCALE GENOMIC DNA]</scope>
    <source>
        <strain evidence="5">TB1705</strain>
        <tissue evidence="5">Leaf</tissue>
    </source>
</reference>
<sequence>MLLCEVRQHDSKALEIPPTHWRDVLRDYVFTNMLTVTLTGIGVSSGTILSPYIDVATRCQRFVDGMGCGGGKAKREVAASVSAVVALPSVEVSSGECVICREQMKEGRDVCELPCQHLFHWICVLPWLKKRNTCPCCRFQLPTDDVLGEIERLWGVLVKKAFEAKFVDLSWDALTLASDMLSLASQFLEFRFEYIDRLCTFEAHVLAAKSAHFPSVACGGGGGGDYSSLVELGRAIHAHSIAFGIPRGVETARILFERMEQRTLQHGMRGDIAAGKELFDKMLEKDEQSWNIMVCGYTQIGKFRELFNVMPVKTLPTWNAMISGYTRASRPAEALSLFRKMQIVGVKPDINTLVTVLPACAQLERFDTSIAVYNAIIDVYAKCGCVNKALDVFKRMQERNVVSYNTIISGLAIHGRGHEAIEIFTEMERTRGIKPEDITYVGLLNAFAHSGLVERGSIYFQNMQKDHGIQPKIEHYGCMVDVLGRAG</sequence>
<evidence type="ECO:0000259" key="4">
    <source>
        <dbReference type="PROSITE" id="PS50089"/>
    </source>
</evidence>
<dbReference type="InterPro" id="IPR046960">
    <property type="entry name" value="PPR_At4g14850-like_plant"/>
</dbReference>
<dbReference type="AlphaFoldDB" id="A0A7J7NVE0"/>
<dbReference type="PROSITE" id="PS50089">
    <property type="entry name" value="ZF_RING_2"/>
    <property type="match status" value="1"/>
</dbReference>
<evidence type="ECO:0000256" key="2">
    <source>
        <dbReference type="PROSITE-ProRule" id="PRU00175"/>
    </source>
</evidence>
<name>A0A7J7NVE0_9MAGN</name>
<organism evidence="5 6">
    <name type="scientific">Kingdonia uniflora</name>
    <dbReference type="NCBI Taxonomy" id="39325"/>
    <lineage>
        <taxon>Eukaryota</taxon>
        <taxon>Viridiplantae</taxon>
        <taxon>Streptophyta</taxon>
        <taxon>Embryophyta</taxon>
        <taxon>Tracheophyta</taxon>
        <taxon>Spermatophyta</taxon>
        <taxon>Magnoliopsida</taxon>
        <taxon>Ranunculales</taxon>
        <taxon>Circaeasteraceae</taxon>
        <taxon>Kingdonia</taxon>
    </lineage>
</organism>
<protein>
    <recommendedName>
        <fullName evidence="4">RING-type domain-containing protein</fullName>
    </recommendedName>
</protein>
<proteinExistence type="predicted"/>
<feature type="repeat" description="PPR" evidence="3">
    <location>
        <begin position="314"/>
        <end position="348"/>
    </location>
</feature>
<dbReference type="InterPro" id="IPR002885">
    <property type="entry name" value="PPR_rpt"/>
</dbReference>
<dbReference type="PROSITE" id="PS51375">
    <property type="entry name" value="PPR"/>
    <property type="match status" value="2"/>
</dbReference>
<evidence type="ECO:0000313" key="5">
    <source>
        <dbReference type="EMBL" id="KAF6171063.1"/>
    </source>
</evidence>
<accession>A0A7J7NVE0</accession>
<dbReference type="NCBIfam" id="TIGR00756">
    <property type="entry name" value="PPR"/>
    <property type="match status" value="3"/>
</dbReference>
<dbReference type="Gene3D" id="1.25.40.10">
    <property type="entry name" value="Tetratricopeptide repeat domain"/>
    <property type="match status" value="2"/>
</dbReference>
<dbReference type="SMART" id="SM00184">
    <property type="entry name" value="RING"/>
    <property type="match status" value="1"/>
</dbReference>
<dbReference type="Pfam" id="PF13041">
    <property type="entry name" value="PPR_2"/>
    <property type="match status" value="2"/>
</dbReference>
<dbReference type="GO" id="GO:0008270">
    <property type="term" value="F:zinc ion binding"/>
    <property type="evidence" value="ECO:0007669"/>
    <property type="project" value="UniProtKB-KW"/>
</dbReference>
<dbReference type="Pfam" id="PF13639">
    <property type="entry name" value="zf-RING_2"/>
    <property type="match status" value="1"/>
</dbReference>
<dbReference type="FunFam" id="1.25.40.10:FF:000242">
    <property type="entry name" value="Pentatricopeptide repeat-containing protein"/>
    <property type="match status" value="1"/>
</dbReference>
<evidence type="ECO:0000313" key="6">
    <source>
        <dbReference type="Proteomes" id="UP000541444"/>
    </source>
</evidence>
<dbReference type="GO" id="GO:0005737">
    <property type="term" value="C:cytoplasm"/>
    <property type="evidence" value="ECO:0007669"/>
    <property type="project" value="UniProtKB-ARBA"/>
</dbReference>
<evidence type="ECO:0000256" key="1">
    <source>
        <dbReference type="ARBA" id="ARBA00022737"/>
    </source>
</evidence>
<keyword evidence="6" id="KW-1185">Reference proteome</keyword>
<keyword evidence="2" id="KW-0863">Zinc-finger</keyword>
<evidence type="ECO:0000256" key="3">
    <source>
        <dbReference type="PROSITE-ProRule" id="PRU00708"/>
    </source>
</evidence>
<dbReference type="Pfam" id="PF01535">
    <property type="entry name" value="PPR"/>
    <property type="match status" value="1"/>
</dbReference>
<dbReference type="InterPro" id="IPR001841">
    <property type="entry name" value="Znf_RING"/>
</dbReference>
<dbReference type="GO" id="GO:0009451">
    <property type="term" value="P:RNA modification"/>
    <property type="evidence" value="ECO:0007669"/>
    <property type="project" value="InterPro"/>
</dbReference>
<keyword evidence="2" id="KW-0479">Metal-binding</keyword>
<feature type="repeat" description="PPR" evidence="3">
    <location>
        <begin position="369"/>
        <end position="403"/>
    </location>
</feature>
<dbReference type="EMBL" id="JACGCM010000544">
    <property type="protein sequence ID" value="KAF6171063.1"/>
    <property type="molecule type" value="Genomic_DNA"/>
</dbReference>
<dbReference type="GO" id="GO:0003723">
    <property type="term" value="F:RNA binding"/>
    <property type="evidence" value="ECO:0007669"/>
    <property type="project" value="InterPro"/>
</dbReference>
<comment type="caution">
    <text evidence="5">The sequence shown here is derived from an EMBL/GenBank/DDBJ whole genome shotgun (WGS) entry which is preliminary data.</text>
</comment>
<keyword evidence="1" id="KW-0677">Repeat</keyword>
<dbReference type="OrthoDB" id="21204at2759"/>
<dbReference type="InterPro" id="IPR013083">
    <property type="entry name" value="Znf_RING/FYVE/PHD"/>
</dbReference>
<dbReference type="PANTHER" id="PTHR47926">
    <property type="entry name" value="PENTATRICOPEPTIDE REPEAT-CONTAINING PROTEIN"/>
    <property type="match status" value="1"/>
</dbReference>
<dbReference type="Gene3D" id="3.30.40.10">
    <property type="entry name" value="Zinc/RING finger domain, C3HC4 (zinc finger)"/>
    <property type="match status" value="1"/>
</dbReference>
<dbReference type="InterPro" id="IPR011990">
    <property type="entry name" value="TPR-like_helical_dom_sf"/>
</dbReference>
<gene>
    <name evidence="5" type="ORF">GIB67_014643</name>
</gene>
<feature type="domain" description="RING-type" evidence="4">
    <location>
        <begin position="97"/>
        <end position="138"/>
    </location>
</feature>
<keyword evidence="2" id="KW-0862">Zinc</keyword>
<dbReference type="Proteomes" id="UP000541444">
    <property type="component" value="Unassembled WGS sequence"/>
</dbReference>
<dbReference type="SUPFAM" id="SSF57850">
    <property type="entry name" value="RING/U-box"/>
    <property type="match status" value="1"/>
</dbReference>
<dbReference type="CDD" id="cd16454">
    <property type="entry name" value="RING-H2_PA-TM-RING"/>
    <property type="match status" value="1"/>
</dbReference>